<sequence length="157" mass="17524">MQPVKSRLPQLRKPKLVPAKMASVLHLFQALTLGISERNNSWLRRLLSGSLQSLPLSPSCRIRGICPWLSMIGHGILILVSIYLPPTKELLRSDLEALFALRDVVIVSTDDIDKAIGSIPTTLGQWSRTALEHFQRNLIAESCLEMLVIRDKNAAFS</sequence>
<comment type="caution">
    <text evidence="1">The sequence shown here is derived from an EMBL/GenBank/DDBJ whole genome shotgun (WGS) entry which is preliminary data.</text>
</comment>
<protein>
    <submittedName>
        <fullName evidence="1">Uncharacterized protein</fullName>
    </submittedName>
</protein>
<gene>
    <name evidence="1" type="ORF">EVAR_86399_1</name>
</gene>
<keyword evidence="2" id="KW-1185">Reference proteome</keyword>
<evidence type="ECO:0000313" key="2">
    <source>
        <dbReference type="Proteomes" id="UP000299102"/>
    </source>
</evidence>
<organism evidence="1 2">
    <name type="scientific">Eumeta variegata</name>
    <name type="common">Bagworm moth</name>
    <name type="synonym">Eumeta japonica</name>
    <dbReference type="NCBI Taxonomy" id="151549"/>
    <lineage>
        <taxon>Eukaryota</taxon>
        <taxon>Metazoa</taxon>
        <taxon>Ecdysozoa</taxon>
        <taxon>Arthropoda</taxon>
        <taxon>Hexapoda</taxon>
        <taxon>Insecta</taxon>
        <taxon>Pterygota</taxon>
        <taxon>Neoptera</taxon>
        <taxon>Endopterygota</taxon>
        <taxon>Lepidoptera</taxon>
        <taxon>Glossata</taxon>
        <taxon>Ditrysia</taxon>
        <taxon>Tineoidea</taxon>
        <taxon>Psychidae</taxon>
        <taxon>Oiketicinae</taxon>
        <taxon>Eumeta</taxon>
    </lineage>
</organism>
<dbReference type="EMBL" id="BGZK01000502">
    <property type="protein sequence ID" value="GBP47480.1"/>
    <property type="molecule type" value="Genomic_DNA"/>
</dbReference>
<dbReference type="Proteomes" id="UP000299102">
    <property type="component" value="Unassembled WGS sequence"/>
</dbReference>
<name>A0A4C1W9B9_EUMVA</name>
<reference evidence="1 2" key="1">
    <citation type="journal article" date="2019" name="Commun. Biol.">
        <title>The bagworm genome reveals a unique fibroin gene that provides high tensile strength.</title>
        <authorList>
            <person name="Kono N."/>
            <person name="Nakamura H."/>
            <person name="Ohtoshi R."/>
            <person name="Tomita M."/>
            <person name="Numata K."/>
            <person name="Arakawa K."/>
        </authorList>
    </citation>
    <scope>NUCLEOTIDE SEQUENCE [LARGE SCALE GENOMIC DNA]</scope>
</reference>
<proteinExistence type="predicted"/>
<dbReference type="OrthoDB" id="7487383at2759"/>
<evidence type="ECO:0000313" key="1">
    <source>
        <dbReference type="EMBL" id="GBP47480.1"/>
    </source>
</evidence>
<accession>A0A4C1W9B9</accession>
<dbReference type="AlphaFoldDB" id="A0A4C1W9B9"/>